<evidence type="ECO:0000313" key="2">
    <source>
        <dbReference type="Proteomes" id="UP000197032"/>
    </source>
</evidence>
<proteinExistence type="predicted"/>
<keyword evidence="2" id="KW-1185">Reference proteome</keyword>
<organism evidence="1 2">
    <name type="scientific">Calderihabitans maritimus</name>
    <dbReference type="NCBI Taxonomy" id="1246530"/>
    <lineage>
        <taxon>Bacteria</taxon>
        <taxon>Bacillati</taxon>
        <taxon>Bacillota</taxon>
        <taxon>Clostridia</taxon>
        <taxon>Neomoorellales</taxon>
        <taxon>Calderihabitantaceae</taxon>
        <taxon>Calderihabitans</taxon>
    </lineage>
</organism>
<name>A0A1Z5HSV2_9FIRM</name>
<dbReference type="EMBL" id="BDGJ01000087">
    <property type="protein sequence ID" value="GAW92616.1"/>
    <property type="molecule type" value="Genomic_DNA"/>
</dbReference>
<protein>
    <recommendedName>
        <fullName evidence="3">Pyruvate formate lyase-activating protein</fullName>
    </recommendedName>
</protein>
<dbReference type="Proteomes" id="UP000197032">
    <property type="component" value="Unassembled WGS sequence"/>
</dbReference>
<dbReference type="OrthoDB" id="9777509at2"/>
<comment type="caution">
    <text evidence="1">The sequence shown here is derived from an EMBL/GenBank/DDBJ whole genome shotgun (WGS) entry which is preliminary data.</text>
</comment>
<gene>
    <name evidence="1" type="ORF">KKC1_17670</name>
</gene>
<accession>A0A1Z5HSV2</accession>
<dbReference type="Pfam" id="PF08735">
    <property type="entry name" value="DUF1786"/>
    <property type="match status" value="1"/>
</dbReference>
<evidence type="ECO:0008006" key="3">
    <source>
        <dbReference type="Google" id="ProtNLM"/>
    </source>
</evidence>
<dbReference type="AlphaFoldDB" id="A0A1Z5HSV2"/>
<sequence length="345" mass="38412">MRGEKILAIDIGGGTQDILLYDPEKRIENCVKLVLPSPTVLVSQQIEEATRNREPVFLYGNLMGGGPCTRAIRRHLAEGLQVYATPLAAKTIKDDLEIVQALGVEIVEEQPPGTKPIRMGDVDLDTLQEALGLYGVKLPRKYAVAVQDHGESIGESNRLFRFRHWRRFIEDGGRLEDLAYQQIPSYLTRMRAVQQDAPGAMVMDTGSAAIWGALCDPQVSKRLAEGIIVVNIGNQHTVAVLIKERRVMGLFEHHTGLMNKEKLGDYLDRFRRGVLSHEEVFSDGGHGSYISSEYNGEEGFEFWVVTGPNRYLAEGLPVYFAVPYGDMMLSGCFGLVAAYNEHFLT</sequence>
<dbReference type="PIRSF" id="PIRSF029129">
    <property type="entry name" value="DUF1786_pyruvate_format-lyase"/>
    <property type="match status" value="1"/>
</dbReference>
<evidence type="ECO:0000313" key="1">
    <source>
        <dbReference type="EMBL" id="GAW92616.1"/>
    </source>
</evidence>
<dbReference type="InterPro" id="IPR014846">
    <property type="entry name" value="DUF1786_pyruvate_format-lyase"/>
</dbReference>
<reference evidence="2" key="1">
    <citation type="journal article" date="2017" name="Appl. Environ. Microbiol.">
        <title>Genomic analysis of Calderihabitans maritimus KKC1, a thermophilic hydrogenogenic carboxydotrophic bacterium isolated from marine sediment.</title>
        <authorList>
            <person name="Omae K."/>
            <person name="Yoneda Y."/>
            <person name="Fukuyama Y."/>
            <person name="Yoshida T."/>
            <person name="Sako Y."/>
        </authorList>
    </citation>
    <scope>NUCLEOTIDE SEQUENCE [LARGE SCALE GENOMIC DNA]</scope>
    <source>
        <strain evidence="2">KKC1</strain>
    </source>
</reference>